<dbReference type="Proteomes" id="UP000185663">
    <property type="component" value="Chromosome I"/>
</dbReference>
<dbReference type="InterPro" id="IPR010920">
    <property type="entry name" value="LSM_dom_sf"/>
</dbReference>
<keyword evidence="2" id="KW-0812">Transmembrane</keyword>
<feature type="compositionally biased region" description="Basic and acidic residues" evidence="1">
    <location>
        <begin position="585"/>
        <end position="595"/>
    </location>
</feature>
<feature type="domain" description="Mechanosensitive ion channel MscS" evidence="3">
    <location>
        <begin position="198"/>
        <end position="264"/>
    </location>
</feature>
<dbReference type="GO" id="GO:0016020">
    <property type="term" value="C:membrane"/>
    <property type="evidence" value="ECO:0007669"/>
    <property type="project" value="InterPro"/>
</dbReference>
<dbReference type="Gene3D" id="1.10.287.1260">
    <property type="match status" value="1"/>
</dbReference>
<evidence type="ECO:0000313" key="4">
    <source>
        <dbReference type="EMBL" id="SDS91395.1"/>
    </source>
</evidence>
<dbReference type="Pfam" id="PF00924">
    <property type="entry name" value="MS_channel_2nd"/>
    <property type="match status" value="1"/>
</dbReference>
<dbReference type="EMBL" id="LT629776">
    <property type="protein sequence ID" value="SDS91395.1"/>
    <property type="molecule type" value="Genomic_DNA"/>
</dbReference>
<feature type="compositionally biased region" description="Acidic residues" evidence="1">
    <location>
        <begin position="629"/>
        <end position="639"/>
    </location>
</feature>
<dbReference type="PANTHER" id="PTHR30566:SF25">
    <property type="entry name" value="INNER MEMBRANE PROTEIN"/>
    <property type="match status" value="1"/>
</dbReference>
<feature type="transmembrane region" description="Helical" evidence="2">
    <location>
        <begin position="149"/>
        <end position="170"/>
    </location>
</feature>
<evidence type="ECO:0000259" key="3">
    <source>
        <dbReference type="Pfam" id="PF00924"/>
    </source>
</evidence>
<feature type="transmembrane region" description="Helical" evidence="2">
    <location>
        <begin position="99"/>
        <end position="121"/>
    </location>
</feature>
<dbReference type="eggNOG" id="COG0668">
    <property type="taxonomic scope" value="Bacteria"/>
</dbReference>
<feature type="region of interest" description="Disordered" evidence="1">
    <location>
        <begin position="391"/>
        <end position="639"/>
    </location>
</feature>
<dbReference type="STRING" id="545619.SAMN04489860_2695"/>
<name>A0A1H1W2W3_9CELL</name>
<keyword evidence="2" id="KW-0472">Membrane</keyword>
<feature type="compositionally biased region" description="Polar residues" evidence="1">
    <location>
        <begin position="529"/>
        <end position="546"/>
    </location>
</feature>
<organism evidence="4 5">
    <name type="scientific">Paraoerskovia marina</name>
    <dbReference type="NCBI Taxonomy" id="545619"/>
    <lineage>
        <taxon>Bacteria</taxon>
        <taxon>Bacillati</taxon>
        <taxon>Actinomycetota</taxon>
        <taxon>Actinomycetes</taxon>
        <taxon>Micrococcales</taxon>
        <taxon>Cellulomonadaceae</taxon>
        <taxon>Paraoerskovia</taxon>
    </lineage>
</organism>
<evidence type="ECO:0000256" key="2">
    <source>
        <dbReference type="SAM" id="Phobius"/>
    </source>
</evidence>
<keyword evidence="2" id="KW-1133">Transmembrane helix</keyword>
<reference evidence="4 5" key="1">
    <citation type="submission" date="2016-10" db="EMBL/GenBank/DDBJ databases">
        <authorList>
            <person name="de Groot N.N."/>
        </authorList>
    </citation>
    <scope>NUCLEOTIDE SEQUENCE [LARGE SCALE GENOMIC DNA]</scope>
    <source>
        <strain evidence="4 5">DSM 22126</strain>
    </source>
</reference>
<evidence type="ECO:0000256" key="1">
    <source>
        <dbReference type="SAM" id="MobiDB-lite"/>
    </source>
</evidence>
<dbReference type="InterPro" id="IPR006685">
    <property type="entry name" value="MscS_channel_2nd"/>
</dbReference>
<feature type="compositionally biased region" description="Basic residues" evidence="1">
    <location>
        <begin position="432"/>
        <end position="446"/>
    </location>
</feature>
<feature type="compositionally biased region" description="Polar residues" evidence="1">
    <location>
        <begin position="554"/>
        <end position="564"/>
    </location>
</feature>
<dbReference type="AlphaFoldDB" id="A0A1H1W2W3"/>
<gene>
    <name evidence="4" type="ORF">SAMN04489860_2695</name>
</gene>
<feature type="compositionally biased region" description="Low complexity" evidence="1">
    <location>
        <begin position="519"/>
        <end position="528"/>
    </location>
</feature>
<dbReference type="SUPFAM" id="SSF50182">
    <property type="entry name" value="Sm-like ribonucleoproteins"/>
    <property type="match status" value="1"/>
</dbReference>
<accession>A0A1H1W2W3</accession>
<proteinExistence type="predicted"/>
<feature type="compositionally biased region" description="Polar residues" evidence="1">
    <location>
        <begin position="469"/>
        <end position="479"/>
    </location>
</feature>
<feature type="transmembrane region" description="Helical" evidence="2">
    <location>
        <begin position="62"/>
        <end position="79"/>
    </location>
</feature>
<sequence length="639" mass="67857">MDDPDIPEAVQDAYSVGVTLVAAAVGLLIAMVFVAVAGFLIRRLGKRSRLMRDLALRLRRPIRAVLMVVALIVAVRVSVPAAADLAEGESEIWWRGPLLHLLTIVLIAVGAWAVGALAFVFEDRMLRRYSPGDGFDDRHSRRIRTQVTVVRRLTVALLVLCAIAGILMTFPAARVAGASVFASAGLLSIVAGLAAQTSLANVFAGMQIAFTDAIRQDDVVVLEGEWGRIEEITMTYVVVHVWDDRRLILPSTYFTTTPFENWTRRRSELLGTVELDLDWEAPVAAMRGALKDLLAQTPLWDHRVGVLQVTEAVQGYVQVRATVSAADAPTLFDLRCYVREGMVDWLQRAAPEALPRVRVGEALERADVPLAIPPGEDEAVDVAPVALARQGDLADAPAAEDGSGTERRESATADSPLASEAAEPVVPDEHAARRRGPRRVPRRKAVLSRNLPPDPSAAETVVLDADQAVPSSGAGSSGNDEVVGRTHAPGAEVPDGSEGAAHPADGAETVADAPRDDVPAAPVDPRAAGSTSSVRTSEASTGTAAMNTAAILTGENSASESALFSGTDEGVERSKAFGGPGEEVYAQREEIAERYESDDEDHPDGDDEEERRRRAPRDGDVTGNRGDGDGDGGGDGEGG</sequence>
<dbReference type="GO" id="GO:0055085">
    <property type="term" value="P:transmembrane transport"/>
    <property type="evidence" value="ECO:0007669"/>
    <property type="project" value="InterPro"/>
</dbReference>
<keyword evidence="5" id="KW-1185">Reference proteome</keyword>
<feature type="transmembrane region" description="Helical" evidence="2">
    <location>
        <begin position="20"/>
        <end position="41"/>
    </location>
</feature>
<protein>
    <submittedName>
        <fullName evidence="4">Small-conductance mechanosensitive channel</fullName>
    </submittedName>
</protein>
<evidence type="ECO:0000313" key="5">
    <source>
        <dbReference type="Proteomes" id="UP000185663"/>
    </source>
</evidence>
<feature type="compositionally biased region" description="Basic and acidic residues" evidence="1">
    <location>
        <begin position="610"/>
        <end position="620"/>
    </location>
</feature>
<dbReference type="PANTHER" id="PTHR30566">
    <property type="entry name" value="YNAI-RELATED MECHANOSENSITIVE ION CHANNEL"/>
    <property type="match status" value="1"/>
</dbReference>
<feature type="compositionally biased region" description="Acidic residues" evidence="1">
    <location>
        <begin position="596"/>
        <end position="609"/>
    </location>
</feature>